<sequence>MELPPLPLPSHSHYARSKPKSLSSLARSVDTDDSIDLTTTLLSSPPPPVKTRSPPRQRALPLQELLLLSPCKPRQSSRSRLADRLYAADELARRARGRDGGHRQEGTLRGSPRRERRSRRVMDLEGREEKGDEYLGKVRRRKRTGLHGKDKENRLSIVPLVNTSACLSPRVLDVVDDGENGSLDRIGQVINDLVMWRDTAKSTLWFGLGCACFLSSCFAKGINFSIFSATCQIGLLFLGLAFFSNSLSQRSGGEKKRHFKLNDEDIVKIARLVLPAANLVISKMKELFSGEPSMTLKVAPFLLMGAEHGQMITLRRLCAVGFFASFTVPKLYSCYMTSINEKAEFMKQSFNEKWNRCAHKKIVATSAIMAFWHITSIKTRILTAFISIVIVRYYRQQSLKSCEAVVEVEEEVETKALVISNDVSKRID</sequence>
<proteinExistence type="predicted"/>
<comment type="caution">
    <text evidence="1">The sequence shown here is derived from an EMBL/GenBank/DDBJ whole genome shotgun (WGS) entry which is preliminary data.</text>
</comment>
<organism evidence="1 2">
    <name type="scientific">Melastoma candidum</name>
    <dbReference type="NCBI Taxonomy" id="119954"/>
    <lineage>
        <taxon>Eukaryota</taxon>
        <taxon>Viridiplantae</taxon>
        <taxon>Streptophyta</taxon>
        <taxon>Embryophyta</taxon>
        <taxon>Tracheophyta</taxon>
        <taxon>Spermatophyta</taxon>
        <taxon>Magnoliopsida</taxon>
        <taxon>eudicotyledons</taxon>
        <taxon>Gunneridae</taxon>
        <taxon>Pentapetalae</taxon>
        <taxon>rosids</taxon>
        <taxon>malvids</taxon>
        <taxon>Myrtales</taxon>
        <taxon>Melastomataceae</taxon>
        <taxon>Melastomatoideae</taxon>
        <taxon>Melastomateae</taxon>
        <taxon>Melastoma</taxon>
    </lineage>
</organism>
<dbReference type="EMBL" id="CM042888">
    <property type="protein sequence ID" value="KAI4325123.1"/>
    <property type="molecule type" value="Genomic_DNA"/>
</dbReference>
<accession>A0ACB9MLI2</accession>
<dbReference type="Proteomes" id="UP001057402">
    <property type="component" value="Chromosome 9"/>
</dbReference>
<gene>
    <name evidence="1" type="ORF">MLD38_030546</name>
</gene>
<keyword evidence="2" id="KW-1185">Reference proteome</keyword>
<evidence type="ECO:0000313" key="2">
    <source>
        <dbReference type="Proteomes" id="UP001057402"/>
    </source>
</evidence>
<evidence type="ECO:0000313" key="1">
    <source>
        <dbReference type="EMBL" id="KAI4325123.1"/>
    </source>
</evidence>
<name>A0ACB9MLI2_9MYRT</name>
<protein>
    <submittedName>
        <fullName evidence="1">Uncharacterized protein</fullName>
    </submittedName>
</protein>
<reference evidence="2" key="1">
    <citation type="journal article" date="2023" name="Front. Plant Sci.">
        <title>Chromosomal-level genome assembly of Melastoma candidum provides insights into trichome evolution.</title>
        <authorList>
            <person name="Zhong Y."/>
            <person name="Wu W."/>
            <person name="Sun C."/>
            <person name="Zou P."/>
            <person name="Liu Y."/>
            <person name="Dai S."/>
            <person name="Zhou R."/>
        </authorList>
    </citation>
    <scope>NUCLEOTIDE SEQUENCE [LARGE SCALE GENOMIC DNA]</scope>
</reference>